<dbReference type="InterPro" id="IPR051678">
    <property type="entry name" value="AGP_Transferase"/>
</dbReference>
<dbReference type="PANTHER" id="PTHR21310:SF15">
    <property type="entry name" value="AMINOGLYCOSIDE PHOSPHOTRANSFERASE DOMAIN-CONTAINING PROTEIN"/>
    <property type="match status" value="1"/>
</dbReference>
<dbReference type="Proteomes" id="UP000681340">
    <property type="component" value="Unassembled WGS sequence"/>
</dbReference>
<evidence type="ECO:0000313" key="3">
    <source>
        <dbReference type="Proteomes" id="UP000681340"/>
    </source>
</evidence>
<sequence>MDPKVFPTTRDAQCGMRSPTQRNLDFSAIDGLLSGVFGVNVSDVGELSGGGFAAVWRARLTDGRDVVVKIGPPPGARLLRYERDLIAAEAAYFRTVRAGAPGVPVPEVLHVADDWIVTTMLPGRSLSEPADGGGTSGTAGVREQLGTAIAGLHRITGPHFGYTGDRAAGVDWPAAYGAIIADLLADAADWAVPLPPGIDALAARHHANLARVTRPALLHFDLWDGNVLAAEGRLTGLVDGERFLWGDPLLDLVSPALFHRIEEEPEHPFLRGYTAATGLVLDDAARTRLALYRVHLYTLMLAEGPSRGIPVGRERHDYLTVLLEGELRDLK</sequence>
<dbReference type="InterPro" id="IPR011009">
    <property type="entry name" value="Kinase-like_dom_sf"/>
</dbReference>
<dbReference type="AlphaFoldDB" id="A0A919SH43"/>
<dbReference type="PANTHER" id="PTHR21310">
    <property type="entry name" value="AMINOGLYCOSIDE PHOSPHOTRANSFERASE-RELATED-RELATED"/>
    <property type="match status" value="1"/>
</dbReference>
<dbReference type="Pfam" id="PF01636">
    <property type="entry name" value="APH"/>
    <property type="match status" value="1"/>
</dbReference>
<dbReference type="InterPro" id="IPR002575">
    <property type="entry name" value="Aminoglycoside_PTrfase"/>
</dbReference>
<gene>
    <name evidence="2" type="ORF">Aau02nite_41710</name>
</gene>
<dbReference type="Gene3D" id="3.30.200.20">
    <property type="entry name" value="Phosphorylase Kinase, domain 1"/>
    <property type="match status" value="1"/>
</dbReference>
<reference evidence="2" key="1">
    <citation type="submission" date="2021-03" db="EMBL/GenBank/DDBJ databases">
        <title>Whole genome shotgun sequence of Actinoplanes auranticolor NBRC 12245.</title>
        <authorList>
            <person name="Komaki H."/>
            <person name="Tamura T."/>
        </authorList>
    </citation>
    <scope>NUCLEOTIDE SEQUENCE</scope>
    <source>
        <strain evidence="2">NBRC 12245</strain>
    </source>
</reference>
<evidence type="ECO:0000313" key="2">
    <source>
        <dbReference type="EMBL" id="GIM70593.1"/>
    </source>
</evidence>
<name>A0A919SH43_9ACTN</name>
<proteinExistence type="predicted"/>
<comment type="caution">
    <text evidence="2">The sequence shown here is derived from an EMBL/GenBank/DDBJ whole genome shotgun (WGS) entry which is preliminary data.</text>
</comment>
<protein>
    <submittedName>
        <fullName evidence="2">Phosphotransferase</fullName>
    </submittedName>
</protein>
<dbReference type="Gene3D" id="3.90.1200.10">
    <property type="match status" value="1"/>
</dbReference>
<evidence type="ECO:0000259" key="1">
    <source>
        <dbReference type="Pfam" id="PF01636"/>
    </source>
</evidence>
<dbReference type="EMBL" id="BOQL01000032">
    <property type="protein sequence ID" value="GIM70593.1"/>
    <property type="molecule type" value="Genomic_DNA"/>
</dbReference>
<keyword evidence="3" id="KW-1185">Reference proteome</keyword>
<dbReference type="SUPFAM" id="SSF56112">
    <property type="entry name" value="Protein kinase-like (PK-like)"/>
    <property type="match status" value="1"/>
</dbReference>
<accession>A0A919SH43</accession>
<organism evidence="2 3">
    <name type="scientific">Actinoplanes auranticolor</name>
    <dbReference type="NCBI Taxonomy" id="47988"/>
    <lineage>
        <taxon>Bacteria</taxon>
        <taxon>Bacillati</taxon>
        <taxon>Actinomycetota</taxon>
        <taxon>Actinomycetes</taxon>
        <taxon>Micromonosporales</taxon>
        <taxon>Micromonosporaceae</taxon>
        <taxon>Actinoplanes</taxon>
    </lineage>
</organism>
<feature type="domain" description="Aminoglycoside phosphotransferase" evidence="1">
    <location>
        <begin position="49"/>
        <end position="287"/>
    </location>
</feature>